<keyword evidence="1" id="KW-0479">Metal-binding</keyword>
<keyword evidence="2" id="KW-0539">Nucleus</keyword>
<reference evidence="6" key="1">
    <citation type="submission" date="2016-02" db="EMBL/GenBank/DDBJ databases">
        <title>Draft genome sequence of Microdochium bolleyi, a fungal endophyte of beachgrass.</title>
        <authorList>
            <consortium name="DOE Joint Genome Institute"/>
            <person name="David A.S."/>
            <person name="May G."/>
            <person name="Haridas S."/>
            <person name="Lim J."/>
            <person name="Wang M."/>
            <person name="Labutti K."/>
            <person name="Lipzen A."/>
            <person name="Barry K."/>
            <person name="Grigoriev I.V."/>
        </authorList>
    </citation>
    <scope>NUCLEOTIDE SEQUENCE [LARGE SCALE GENOMIC DNA]</scope>
    <source>
        <strain evidence="6">J235TASD1</strain>
    </source>
</reference>
<dbReference type="PROSITE" id="PS00463">
    <property type="entry name" value="ZN2_CY6_FUNGAL_1"/>
    <property type="match status" value="1"/>
</dbReference>
<dbReference type="Proteomes" id="UP000070501">
    <property type="component" value="Unassembled WGS sequence"/>
</dbReference>
<dbReference type="FunCoup" id="A0A136J6Z4">
    <property type="interactions" value="524"/>
</dbReference>
<dbReference type="SMART" id="SM00066">
    <property type="entry name" value="GAL4"/>
    <property type="match status" value="1"/>
</dbReference>
<evidence type="ECO:0000256" key="3">
    <source>
        <dbReference type="SAM" id="MobiDB-lite"/>
    </source>
</evidence>
<protein>
    <recommendedName>
        <fullName evidence="4">Zn(2)-C6 fungal-type domain-containing protein</fullName>
    </recommendedName>
</protein>
<dbReference type="Pfam" id="PF04082">
    <property type="entry name" value="Fungal_trans"/>
    <property type="match status" value="1"/>
</dbReference>
<dbReference type="InParanoid" id="A0A136J6Z4"/>
<dbReference type="OrthoDB" id="2740448at2759"/>
<dbReference type="PROSITE" id="PS50048">
    <property type="entry name" value="ZN2_CY6_FUNGAL_2"/>
    <property type="match status" value="1"/>
</dbReference>
<dbReference type="SUPFAM" id="SSF57701">
    <property type="entry name" value="Zn2/Cys6 DNA-binding domain"/>
    <property type="match status" value="1"/>
</dbReference>
<dbReference type="STRING" id="196109.A0A136J6Z4"/>
<dbReference type="InterPro" id="IPR050797">
    <property type="entry name" value="Carb_Metab_Trans_Reg"/>
</dbReference>
<dbReference type="PANTHER" id="PTHR31668:SF28">
    <property type="entry name" value="ZN(II)2CYS6 TRANSCRIPTION FACTOR (EUROFUNG)"/>
    <property type="match status" value="1"/>
</dbReference>
<dbReference type="CDD" id="cd00067">
    <property type="entry name" value="GAL4"/>
    <property type="match status" value="1"/>
</dbReference>
<evidence type="ECO:0000256" key="1">
    <source>
        <dbReference type="ARBA" id="ARBA00022723"/>
    </source>
</evidence>
<dbReference type="GO" id="GO:0006351">
    <property type="term" value="P:DNA-templated transcription"/>
    <property type="evidence" value="ECO:0007669"/>
    <property type="project" value="InterPro"/>
</dbReference>
<keyword evidence="6" id="KW-1185">Reference proteome</keyword>
<dbReference type="InterPro" id="IPR007219">
    <property type="entry name" value="XnlR_reg_dom"/>
</dbReference>
<proteinExistence type="predicted"/>
<accession>A0A136J6Z4</accession>
<dbReference type="AlphaFoldDB" id="A0A136J6Z4"/>
<sequence length="603" mass="65544">MPEPEPEPKPSRGKLVRRACDACKIRKIKCSETPPCTACIASGIDCTFHERQGTRGPRNLRVKTRLRIAQTQRQSQGCQNGLDHPGGSTPSIDAASAAGFSDDSASLGDPPAAPSLAPSLQSRVPDLIHFVHLYEQRLYPVWPIIDTAALVHELSAPEPCDPRTLLLADAIRLGAIAQLRLPDSPSSPFPDTHDGCADLTALRTSFFRHVFYENLEPGGPKSLIHLREALTIAQILRLDRESSYTTLPEAEQQMRRRIVWLLFVTERGVAMLYELPVVLRPNTFLPAPHGEVLTSFLKLVNLFWSFQASGIFDTGILQSDADVPTVSAARDSLELLQASLSQMPIDTATSNDVQRADLFVTGQWMRAVLWRAASRIGMASSTITDPIRIARELLSFVAQVPQAAIDAHGAAIEFKTFEIASAVIDAMAHRSAVPLVSLDEPEQVLQGLQRMLSSSRGGNRALLASLWLKMATLQRAGIPTPLTFSPLQRIEELVDDGGSNHMSSSPNNQSGLIPGQASAWADLEDLLQNGMLGRISGISTPRDRMGDSSAGQNMSWPPFDASAPFRTPSPITRMILDQLQTVTTTEDMSPLSAMPWGGLSPGP</sequence>
<feature type="domain" description="Zn(2)-C6 fungal-type" evidence="4">
    <location>
        <begin position="19"/>
        <end position="48"/>
    </location>
</feature>
<dbReference type="InterPro" id="IPR001138">
    <property type="entry name" value="Zn2Cys6_DnaBD"/>
</dbReference>
<gene>
    <name evidence="5" type="ORF">Micbo1qcDRAFT_174045</name>
</gene>
<organism evidence="5 6">
    <name type="scientific">Microdochium bolleyi</name>
    <dbReference type="NCBI Taxonomy" id="196109"/>
    <lineage>
        <taxon>Eukaryota</taxon>
        <taxon>Fungi</taxon>
        <taxon>Dikarya</taxon>
        <taxon>Ascomycota</taxon>
        <taxon>Pezizomycotina</taxon>
        <taxon>Sordariomycetes</taxon>
        <taxon>Xylariomycetidae</taxon>
        <taxon>Xylariales</taxon>
        <taxon>Microdochiaceae</taxon>
        <taxon>Microdochium</taxon>
    </lineage>
</organism>
<dbReference type="GO" id="GO:0008270">
    <property type="term" value="F:zinc ion binding"/>
    <property type="evidence" value="ECO:0007669"/>
    <property type="project" value="InterPro"/>
</dbReference>
<dbReference type="GO" id="GO:0003677">
    <property type="term" value="F:DNA binding"/>
    <property type="evidence" value="ECO:0007669"/>
    <property type="project" value="InterPro"/>
</dbReference>
<dbReference type="PANTHER" id="PTHR31668">
    <property type="entry name" value="GLUCOSE TRANSPORT TRANSCRIPTION REGULATOR RGT1-RELATED-RELATED"/>
    <property type="match status" value="1"/>
</dbReference>
<evidence type="ECO:0000313" key="6">
    <source>
        <dbReference type="Proteomes" id="UP000070501"/>
    </source>
</evidence>
<dbReference type="InterPro" id="IPR036864">
    <property type="entry name" value="Zn2-C6_fun-type_DNA-bd_sf"/>
</dbReference>
<dbReference type="CDD" id="cd12148">
    <property type="entry name" value="fungal_TF_MHR"/>
    <property type="match status" value="1"/>
</dbReference>
<evidence type="ECO:0000256" key="2">
    <source>
        <dbReference type="ARBA" id="ARBA00023242"/>
    </source>
</evidence>
<dbReference type="EMBL" id="KQ964248">
    <property type="protein sequence ID" value="KXJ92907.1"/>
    <property type="molecule type" value="Genomic_DNA"/>
</dbReference>
<evidence type="ECO:0000313" key="5">
    <source>
        <dbReference type="EMBL" id="KXJ92907.1"/>
    </source>
</evidence>
<dbReference type="GO" id="GO:0000981">
    <property type="term" value="F:DNA-binding transcription factor activity, RNA polymerase II-specific"/>
    <property type="evidence" value="ECO:0007669"/>
    <property type="project" value="InterPro"/>
</dbReference>
<dbReference type="Pfam" id="PF00172">
    <property type="entry name" value="Zn_clus"/>
    <property type="match status" value="1"/>
</dbReference>
<dbReference type="Gene3D" id="4.10.240.10">
    <property type="entry name" value="Zn(2)-C6 fungal-type DNA-binding domain"/>
    <property type="match status" value="1"/>
</dbReference>
<evidence type="ECO:0000259" key="4">
    <source>
        <dbReference type="PROSITE" id="PS50048"/>
    </source>
</evidence>
<feature type="compositionally biased region" description="Polar residues" evidence="3">
    <location>
        <begin position="70"/>
        <end position="79"/>
    </location>
</feature>
<feature type="compositionally biased region" description="Low complexity" evidence="3">
    <location>
        <begin position="91"/>
        <end position="116"/>
    </location>
</feature>
<feature type="region of interest" description="Disordered" evidence="3">
    <location>
        <begin position="70"/>
        <end position="116"/>
    </location>
</feature>
<name>A0A136J6Z4_9PEZI</name>